<dbReference type="InterPro" id="IPR002110">
    <property type="entry name" value="Ankyrin_rpt"/>
</dbReference>
<dbReference type="Gene3D" id="1.25.40.20">
    <property type="entry name" value="Ankyrin repeat-containing domain"/>
    <property type="match status" value="3"/>
</dbReference>
<organism evidence="5 6">
    <name type="scientific">Magallana gigas</name>
    <name type="common">Pacific oyster</name>
    <name type="synonym">Crassostrea gigas</name>
    <dbReference type="NCBI Taxonomy" id="29159"/>
    <lineage>
        <taxon>Eukaryota</taxon>
        <taxon>Metazoa</taxon>
        <taxon>Spiralia</taxon>
        <taxon>Lophotrochozoa</taxon>
        <taxon>Mollusca</taxon>
        <taxon>Bivalvia</taxon>
        <taxon>Autobranchia</taxon>
        <taxon>Pteriomorphia</taxon>
        <taxon>Ostreida</taxon>
        <taxon>Ostreoidea</taxon>
        <taxon>Ostreidae</taxon>
        <taxon>Magallana</taxon>
    </lineage>
</organism>
<keyword evidence="4" id="KW-1133">Transmembrane helix</keyword>
<evidence type="ECO:0000256" key="4">
    <source>
        <dbReference type="SAM" id="Phobius"/>
    </source>
</evidence>
<protein>
    <submittedName>
        <fullName evidence="5">Uncharacterized protein</fullName>
    </submittedName>
</protein>
<dbReference type="Proteomes" id="UP000005408">
    <property type="component" value="Unassembled WGS sequence"/>
</dbReference>
<accession>A0A8W8M064</accession>
<dbReference type="SMART" id="SM00248">
    <property type="entry name" value="ANK"/>
    <property type="match status" value="8"/>
</dbReference>
<evidence type="ECO:0000256" key="2">
    <source>
        <dbReference type="ARBA" id="ARBA00023043"/>
    </source>
</evidence>
<feature type="repeat" description="ANK" evidence="3">
    <location>
        <begin position="316"/>
        <end position="348"/>
    </location>
</feature>
<dbReference type="SUPFAM" id="SSF48403">
    <property type="entry name" value="Ankyrin repeat"/>
    <property type="match status" value="2"/>
</dbReference>
<dbReference type="Pfam" id="PF12796">
    <property type="entry name" value="Ank_2"/>
    <property type="match status" value="2"/>
</dbReference>
<feature type="transmembrane region" description="Helical" evidence="4">
    <location>
        <begin position="189"/>
        <end position="211"/>
    </location>
</feature>
<dbReference type="PANTHER" id="PTHR24173">
    <property type="entry name" value="ANKYRIN REPEAT CONTAINING"/>
    <property type="match status" value="1"/>
</dbReference>
<sequence length="660" mass="75182">MEKCETLYVLAKLLRRVRMVLIAFSVFYALSLPLTTSVSIPDLEFSFEVHPVNYCPINKEAWELASARLNCNTTHGYHCVPNKQFTSLVEFCYPKGYKYPFEKGNCLELAGNGILNQVPCSTFSSGCPNRFFFSNELYNFPKCLSINTNEHCFEADIPCICSRYKEVRKSANKTTAYQEESSNYFKTTIGFAICLSFLFLALIIFVILKIIKFLKQKSIWFQKGHKSKENALNKDEESELTGKEEGKSNIRRLHDLIVQGTKQGFTRLICDFNKDDLEQLNVRGLNCLHLAAKGGNIQLFKRIHKCGVSIDTKATDGRNVLHIAAHHGNYAICEYLLQKHKNLYTDTDRYAMNPAHWAALAGEKSILELFMKYGCDLTELTHPYRENIVLFACMGKSLAVCKFVGSNKNISHLLHEKNREGWSSIQYAAKSGNLEVFKYLVDEGVDIENKSQKTGKNCLHTACEKGHLKICEYILKTKPGLLTELDKNMQHVGHFAAKSGDVEILQHLLDHSLVDNAFLQKPATDNIHLLHIACRHARFDMCLKIVKEFPFMIHEITEKGWNAALFITERAGAENERIQILKTLTDISSESPLNAYHVSRSGKTILFNACVNRSPKLVQFLLENFPDLPEIEKSMDPIESANSEEIKEIFKTHYQKSYKC</sequence>
<evidence type="ECO:0000256" key="3">
    <source>
        <dbReference type="PROSITE-ProRule" id="PRU00023"/>
    </source>
</evidence>
<dbReference type="PROSITE" id="PS50088">
    <property type="entry name" value="ANK_REPEAT"/>
    <property type="match status" value="3"/>
</dbReference>
<feature type="repeat" description="ANK" evidence="3">
    <location>
        <begin position="283"/>
        <end position="315"/>
    </location>
</feature>
<keyword evidence="4" id="KW-0812">Transmembrane</keyword>
<dbReference type="EnsemblMetazoa" id="G30413.3">
    <property type="protein sequence ID" value="G30413.3:cds"/>
    <property type="gene ID" value="G30413"/>
</dbReference>
<evidence type="ECO:0000313" key="5">
    <source>
        <dbReference type="EnsemblMetazoa" id="G30413.3:cds"/>
    </source>
</evidence>
<name>A0A8W8M064_MAGGI</name>
<proteinExistence type="predicted"/>
<dbReference type="PANTHER" id="PTHR24173:SF74">
    <property type="entry name" value="ANKYRIN REPEAT DOMAIN-CONTAINING PROTEIN 16"/>
    <property type="match status" value="1"/>
</dbReference>
<evidence type="ECO:0000313" key="6">
    <source>
        <dbReference type="Proteomes" id="UP000005408"/>
    </source>
</evidence>
<keyword evidence="1" id="KW-0677">Repeat</keyword>
<feature type="repeat" description="ANK" evidence="3">
    <location>
        <begin position="420"/>
        <end position="452"/>
    </location>
</feature>
<keyword evidence="6" id="KW-1185">Reference proteome</keyword>
<reference evidence="5" key="1">
    <citation type="submission" date="2022-08" db="UniProtKB">
        <authorList>
            <consortium name="EnsemblMetazoa"/>
        </authorList>
    </citation>
    <scope>IDENTIFICATION</scope>
    <source>
        <strain evidence="5">05x7-T-G4-1.051#20</strain>
    </source>
</reference>
<dbReference type="InterPro" id="IPR036770">
    <property type="entry name" value="Ankyrin_rpt-contain_sf"/>
</dbReference>
<dbReference type="PROSITE" id="PS50297">
    <property type="entry name" value="ANK_REP_REGION"/>
    <property type="match status" value="2"/>
</dbReference>
<dbReference type="AlphaFoldDB" id="A0A8W8M064"/>
<keyword evidence="2 3" id="KW-0040">ANK repeat</keyword>
<keyword evidence="4" id="KW-0472">Membrane</keyword>
<evidence type="ECO:0000256" key="1">
    <source>
        <dbReference type="ARBA" id="ARBA00022737"/>
    </source>
</evidence>
<feature type="transmembrane region" description="Helical" evidence="4">
    <location>
        <begin position="20"/>
        <end position="40"/>
    </location>
</feature>